<reference evidence="2" key="1">
    <citation type="submission" date="2013-09" db="EMBL/GenBank/DDBJ databases">
        <title>Corchorus olitorius genome sequencing.</title>
        <authorList>
            <person name="Alam M."/>
            <person name="Haque M.S."/>
            <person name="Islam M.S."/>
            <person name="Emdad E.M."/>
            <person name="Islam M.M."/>
            <person name="Ahmed B."/>
            <person name="Halim A."/>
            <person name="Hossen Q.M.M."/>
            <person name="Hossain M.Z."/>
            <person name="Ahmed R."/>
            <person name="Khan M.M."/>
            <person name="Islam R."/>
            <person name="Rashid M.M."/>
            <person name="Khan S.A."/>
            <person name="Rahman M.S."/>
            <person name="Alam M."/>
            <person name="Yahiya A.S."/>
            <person name="Khan M.S."/>
            <person name="Azam M.S."/>
            <person name="Haque T."/>
            <person name="Lashkar M.Z.H."/>
            <person name="Akhand A.I."/>
            <person name="Morshed G."/>
            <person name="Roy S."/>
            <person name="Uddin K.S."/>
            <person name="Rabeya T."/>
            <person name="Hossain A.S."/>
            <person name="Chowdhury A."/>
            <person name="Snigdha A.R."/>
            <person name="Mortoza M.S."/>
            <person name="Matin S.A."/>
            <person name="Hoque S.M.E."/>
            <person name="Islam M.K."/>
            <person name="Roy D.K."/>
            <person name="Haider R."/>
            <person name="Moosa M.M."/>
            <person name="Elias S.M."/>
            <person name="Hasan A.M."/>
            <person name="Jahan S."/>
            <person name="Shafiuddin M."/>
            <person name="Mahmood N."/>
            <person name="Shommy N.S."/>
        </authorList>
    </citation>
    <scope>NUCLEOTIDE SEQUENCE [LARGE SCALE GENOMIC DNA]</scope>
    <source>
        <strain evidence="2">cv. O-4</strain>
    </source>
</reference>
<comment type="caution">
    <text evidence="1">The sequence shown here is derived from an EMBL/GenBank/DDBJ whole genome shotgun (WGS) entry which is preliminary data.</text>
</comment>
<evidence type="ECO:0000313" key="1">
    <source>
        <dbReference type="EMBL" id="OMO68831.1"/>
    </source>
</evidence>
<proteinExistence type="predicted"/>
<sequence>MAQLSFLIGCKSNDTEKEQSEQKHKGFSHC</sequence>
<dbReference type="EMBL" id="AWUE01020342">
    <property type="protein sequence ID" value="OMO68831.1"/>
    <property type="molecule type" value="Genomic_DNA"/>
</dbReference>
<dbReference type="Proteomes" id="UP000187203">
    <property type="component" value="Unassembled WGS sequence"/>
</dbReference>
<gene>
    <name evidence="1" type="ORF">COLO4_29383</name>
</gene>
<organism evidence="1 2">
    <name type="scientific">Corchorus olitorius</name>
    <dbReference type="NCBI Taxonomy" id="93759"/>
    <lineage>
        <taxon>Eukaryota</taxon>
        <taxon>Viridiplantae</taxon>
        <taxon>Streptophyta</taxon>
        <taxon>Embryophyta</taxon>
        <taxon>Tracheophyta</taxon>
        <taxon>Spermatophyta</taxon>
        <taxon>Magnoliopsida</taxon>
        <taxon>eudicotyledons</taxon>
        <taxon>Gunneridae</taxon>
        <taxon>Pentapetalae</taxon>
        <taxon>rosids</taxon>
        <taxon>malvids</taxon>
        <taxon>Malvales</taxon>
        <taxon>Malvaceae</taxon>
        <taxon>Grewioideae</taxon>
        <taxon>Apeibeae</taxon>
        <taxon>Corchorus</taxon>
    </lineage>
</organism>
<protein>
    <submittedName>
        <fullName evidence="1">Uncharacterized protein</fullName>
    </submittedName>
</protein>
<keyword evidence="2" id="KW-1185">Reference proteome</keyword>
<name>A0A1R3HEU0_9ROSI</name>
<dbReference type="AlphaFoldDB" id="A0A1R3HEU0"/>
<evidence type="ECO:0000313" key="2">
    <source>
        <dbReference type="Proteomes" id="UP000187203"/>
    </source>
</evidence>
<accession>A0A1R3HEU0</accession>